<name>A0A086T932_HAPC1</name>
<dbReference type="Pfam" id="PF01966">
    <property type="entry name" value="HD"/>
    <property type="match status" value="1"/>
</dbReference>
<dbReference type="OrthoDB" id="16547at2759"/>
<evidence type="ECO:0000313" key="3">
    <source>
        <dbReference type="Proteomes" id="UP000029964"/>
    </source>
</evidence>
<dbReference type="InterPro" id="IPR006674">
    <property type="entry name" value="HD_domain"/>
</dbReference>
<dbReference type="Gene3D" id="1.10.3210.50">
    <property type="match status" value="1"/>
</dbReference>
<dbReference type="InterPro" id="IPR003607">
    <property type="entry name" value="HD/PDEase_dom"/>
</dbReference>
<reference evidence="3" key="1">
    <citation type="journal article" date="2014" name="Genome Announc.">
        <title>Genome sequence and annotation of Acremonium chrysogenum, producer of the beta-lactam antibiotic cephalosporin C.</title>
        <authorList>
            <person name="Terfehr D."/>
            <person name="Dahlmann T.A."/>
            <person name="Specht T."/>
            <person name="Zadra I."/>
            <person name="Kuernsteiner H."/>
            <person name="Kueck U."/>
        </authorList>
    </citation>
    <scope>NUCLEOTIDE SEQUENCE [LARGE SCALE GENOMIC DNA]</scope>
    <source>
        <strain evidence="3">ATCC 11550 / CBS 779.69 / DSM 880 / IAM 14645 / JCM 23072 / IMI 49137</strain>
    </source>
</reference>
<sequence length="214" mass="23880">MASADFPVDDALISRVTDYVKDYMSHYDPSHDFHHIERVVRLAHRIHDATPSPSISRSVITLSALLHDVGDRKYLKPGEDASRLIHQVLTSFGAPDALAARVQTICLGVSYSGEVKDPARVAALVAEYPELAIVQDADRLDAIGAVGIGRAFTFGGAKNQSLDRAIVHFEEKLVRLEGMMKTDQGRQLARERTDRIRMMQEWWRQETEGIATLD</sequence>
<dbReference type="SUPFAM" id="SSF109604">
    <property type="entry name" value="HD-domain/PDEase-like"/>
    <property type="match status" value="1"/>
</dbReference>
<evidence type="ECO:0000313" key="2">
    <source>
        <dbReference type="EMBL" id="KFH45864.1"/>
    </source>
</evidence>
<dbReference type="AlphaFoldDB" id="A0A086T932"/>
<dbReference type="SMART" id="SM00471">
    <property type="entry name" value="HDc"/>
    <property type="match status" value="1"/>
</dbReference>
<dbReference type="CDD" id="cd00077">
    <property type="entry name" value="HDc"/>
    <property type="match status" value="1"/>
</dbReference>
<accession>A0A086T932</accession>
<comment type="caution">
    <text evidence="2">The sequence shown here is derived from an EMBL/GenBank/DDBJ whole genome shotgun (WGS) entry which is preliminary data.</text>
</comment>
<proteinExistence type="predicted"/>
<gene>
    <name evidence="2" type="ORF">ACRE_033380</name>
</gene>
<dbReference type="Proteomes" id="UP000029964">
    <property type="component" value="Unassembled WGS sequence"/>
</dbReference>
<evidence type="ECO:0000259" key="1">
    <source>
        <dbReference type="SMART" id="SM00471"/>
    </source>
</evidence>
<dbReference type="STRING" id="857340.A0A086T932"/>
<dbReference type="PANTHER" id="PTHR33594">
    <property type="entry name" value="SUPERFAMILY HYDROLASE, PUTATIVE (AFU_ORTHOLOGUE AFUA_1G03035)-RELATED"/>
    <property type="match status" value="1"/>
</dbReference>
<dbReference type="EMBL" id="JPKY01000026">
    <property type="protein sequence ID" value="KFH45864.1"/>
    <property type="molecule type" value="Genomic_DNA"/>
</dbReference>
<feature type="domain" description="HD/PDEase" evidence="1">
    <location>
        <begin position="28"/>
        <end position="152"/>
    </location>
</feature>
<protein>
    <recommendedName>
        <fullName evidence="1">HD/PDEase domain-containing protein</fullName>
    </recommendedName>
</protein>
<dbReference type="HOGENOM" id="CLU_036524_0_1_1"/>
<keyword evidence="3" id="KW-1185">Reference proteome</keyword>
<organism evidence="2 3">
    <name type="scientific">Hapsidospora chrysogenum (strain ATCC 11550 / CBS 779.69 / DSM 880 / IAM 14645 / JCM 23072 / IMI 49137)</name>
    <name type="common">Acremonium chrysogenum</name>
    <dbReference type="NCBI Taxonomy" id="857340"/>
    <lineage>
        <taxon>Eukaryota</taxon>
        <taxon>Fungi</taxon>
        <taxon>Dikarya</taxon>
        <taxon>Ascomycota</taxon>
        <taxon>Pezizomycotina</taxon>
        <taxon>Sordariomycetes</taxon>
        <taxon>Hypocreomycetidae</taxon>
        <taxon>Hypocreales</taxon>
        <taxon>Bionectriaceae</taxon>
        <taxon>Hapsidospora</taxon>
    </lineage>
</organism>
<dbReference type="PANTHER" id="PTHR33594:SF1">
    <property type="entry name" value="HD_PDEASE DOMAIN-CONTAINING PROTEIN"/>
    <property type="match status" value="1"/>
</dbReference>